<dbReference type="InterPro" id="IPR050062">
    <property type="entry name" value="Pro-tRNA_synthetase"/>
</dbReference>
<dbReference type="GO" id="GO:0005829">
    <property type="term" value="C:cytosol"/>
    <property type="evidence" value="ECO:0007669"/>
    <property type="project" value="TreeGrafter"/>
</dbReference>
<sequence length="418" mass="47206">MKQSQLFTKTRHEIPTDEVAKNAQLLVRAGYIHKEVAGAYSFLPLGLRVLSKINNIIREEMNSAGGQEIYMTALQNPETWQATGRWDDKVVDNWFKSELKAGGQVGFGFTHEEPLTALVKHHISSYRDLPVFIYQIQTKFRNEMRAKSGLLRGREFLMKDLYSFSRGEAEHQIFYDKMKEVYNRVYERLGIGEKTFITFSSGGSFAKFSHEFQTIMPSGEDSIYVDYDKKLAVNEEVYTDEVLSNIGLDKNKMQKVNAAEVGNIFTLGTKFSKPLDLVYTDEKGATHPIFMGSYGIGLSRIMGVIVELFADDGGIVWPESVAPFKVHLLSLDGGDDELQKEAEEFYISLCKRGVEVLFDDRRDISAGEKFSDADLIGIPWRVVMSKRSREAGGVEVKARNGAESTVMSIEEVLNKFNS</sequence>
<keyword evidence="3" id="KW-0436">Ligase</keyword>
<dbReference type="InterPro" id="IPR002314">
    <property type="entry name" value="aa-tRNA-synt_IIb"/>
</dbReference>
<dbReference type="Pfam" id="PF03129">
    <property type="entry name" value="HGTP_anticodon"/>
    <property type="match status" value="1"/>
</dbReference>
<evidence type="ECO:0000313" key="12">
    <source>
        <dbReference type="Proteomes" id="UP000179448"/>
    </source>
</evidence>
<dbReference type="InterPro" id="IPR002316">
    <property type="entry name" value="Pro-tRNA-ligase_IIa"/>
</dbReference>
<evidence type="ECO:0000259" key="10">
    <source>
        <dbReference type="PROSITE" id="PS50862"/>
    </source>
</evidence>
<name>A0A1F6WQC6_9BACT</name>
<evidence type="ECO:0000256" key="8">
    <source>
        <dbReference type="ARBA" id="ARBA00029731"/>
    </source>
</evidence>
<dbReference type="Gene3D" id="3.30.930.10">
    <property type="entry name" value="Bira Bifunctional Protein, Domain 2"/>
    <property type="match status" value="1"/>
</dbReference>
<dbReference type="SUPFAM" id="SSF55681">
    <property type="entry name" value="Class II aaRS and biotin synthetases"/>
    <property type="match status" value="1"/>
</dbReference>
<dbReference type="Pfam" id="PF00587">
    <property type="entry name" value="tRNA-synt_2b"/>
    <property type="match status" value="1"/>
</dbReference>
<dbReference type="CDD" id="cd00861">
    <property type="entry name" value="ProRS_anticodon_short"/>
    <property type="match status" value="1"/>
</dbReference>
<dbReference type="GO" id="GO:0004827">
    <property type="term" value="F:proline-tRNA ligase activity"/>
    <property type="evidence" value="ECO:0007669"/>
    <property type="project" value="UniProtKB-EC"/>
</dbReference>
<evidence type="ECO:0000256" key="3">
    <source>
        <dbReference type="ARBA" id="ARBA00022598"/>
    </source>
</evidence>
<feature type="domain" description="Aminoacyl-transfer RNA synthetases class-II family profile" evidence="10">
    <location>
        <begin position="38"/>
        <end position="318"/>
    </location>
</feature>
<accession>A0A1F6WQC6</accession>
<dbReference type="Gene3D" id="3.40.50.800">
    <property type="entry name" value="Anticodon-binding domain"/>
    <property type="match status" value="1"/>
</dbReference>
<dbReference type="InterPro" id="IPR004154">
    <property type="entry name" value="Anticodon-bd"/>
</dbReference>
<keyword evidence="6" id="KW-0648">Protein biosynthesis</keyword>
<dbReference type="GO" id="GO:0006433">
    <property type="term" value="P:prolyl-tRNA aminoacylation"/>
    <property type="evidence" value="ECO:0007669"/>
    <property type="project" value="InterPro"/>
</dbReference>
<organism evidence="11 12">
    <name type="scientific">Candidatus Nomurabacteria bacterium RIFCSPLOWO2_01_FULL_36_10b</name>
    <dbReference type="NCBI Taxonomy" id="1801766"/>
    <lineage>
        <taxon>Bacteria</taxon>
        <taxon>Candidatus Nomuraibacteriota</taxon>
    </lineage>
</organism>
<evidence type="ECO:0000256" key="5">
    <source>
        <dbReference type="ARBA" id="ARBA00022840"/>
    </source>
</evidence>
<proteinExistence type="predicted"/>
<keyword evidence="4" id="KW-0547">Nucleotide-binding</keyword>
<dbReference type="InterPro" id="IPR036621">
    <property type="entry name" value="Anticodon-bd_dom_sf"/>
</dbReference>
<comment type="caution">
    <text evidence="11">The sequence shown here is derived from an EMBL/GenBank/DDBJ whole genome shotgun (WGS) entry which is preliminary data.</text>
</comment>
<evidence type="ECO:0000256" key="4">
    <source>
        <dbReference type="ARBA" id="ARBA00022741"/>
    </source>
</evidence>
<dbReference type="EC" id="6.1.1.15" evidence="1"/>
<dbReference type="InterPro" id="IPR006195">
    <property type="entry name" value="aa-tRNA-synth_II"/>
</dbReference>
<evidence type="ECO:0000256" key="6">
    <source>
        <dbReference type="ARBA" id="ARBA00022917"/>
    </source>
</evidence>
<comment type="catalytic activity">
    <reaction evidence="9">
        <text>tRNA(Pro) + L-proline + ATP = L-prolyl-tRNA(Pro) + AMP + diphosphate</text>
        <dbReference type="Rhea" id="RHEA:14305"/>
        <dbReference type="Rhea" id="RHEA-COMP:9700"/>
        <dbReference type="Rhea" id="RHEA-COMP:9702"/>
        <dbReference type="ChEBI" id="CHEBI:30616"/>
        <dbReference type="ChEBI" id="CHEBI:33019"/>
        <dbReference type="ChEBI" id="CHEBI:60039"/>
        <dbReference type="ChEBI" id="CHEBI:78442"/>
        <dbReference type="ChEBI" id="CHEBI:78532"/>
        <dbReference type="ChEBI" id="CHEBI:456215"/>
        <dbReference type="EC" id="6.1.1.15"/>
    </reaction>
</comment>
<dbReference type="PANTHER" id="PTHR42753:SF2">
    <property type="entry name" value="PROLINE--TRNA LIGASE"/>
    <property type="match status" value="1"/>
</dbReference>
<dbReference type="PRINTS" id="PR01046">
    <property type="entry name" value="TRNASYNTHPRO"/>
</dbReference>
<reference evidence="11 12" key="1">
    <citation type="journal article" date="2016" name="Nat. Commun.">
        <title>Thousands of microbial genomes shed light on interconnected biogeochemical processes in an aquifer system.</title>
        <authorList>
            <person name="Anantharaman K."/>
            <person name="Brown C.T."/>
            <person name="Hug L.A."/>
            <person name="Sharon I."/>
            <person name="Castelle C.J."/>
            <person name="Probst A.J."/>
            <person name="Thomas B.C."/>
            <person name="Singh A."/>
            <person name="Wilkins M.J."/>
            <person name="Karaoz U."/>
            <person name="Brodie E.L."/>
            <person name="Williams K.H."/>
            <person name="Hubbard S.S."/>
            <person name="Banfield J.F."/>
        </authorList>
    </citation>
    <scope>NUCLEOTIDE SEQUENCE [LARGE SCALE GENOMIC DNA]</scope>
</reference>
<evidence type="ECO:0000256" key="9">
    <source>
        <dbReference type="ARBA" id="ARBA00047671"/>
    </source>
</evidence>
<dbReference type="GO" id="GO:0005524">
    <property type="term" value="F:ATP binding"/>
    <property type="evidence" value="ECO:0007669"/>
    <property type="project" value="UniProtKB-KW"/>
</dbReference>
<evidence type="ECO:0000313" key="11">
    <source>
        <dbReference type="EMBL" id="OGI84089.1"/>
    </source>
</evidence>
<dbReference type="PROSITE" id="PS50862">
    <property type="entry name" value="AA_TRNA_LIGASE_II"/>
    <property type="match status" value="1"/>
</dbReference>
<keyword evidence="5" id="KW-0067">ATP-binding</keyword>
<dbReference type="STRING" id="1801766.A2997_01145"/>
<evidence type="ECO:0000256" key="2">
    <source>
        <dbReference type="ARBA" id="ARBA00019110"/>
    </source>
</evidence>
<dbReference type="SUPFAM" id="SSF52954">
    <property type="entry name" value="Class II aaRS ABD-related"/>
    <property type="match status" value="1"/>
</dbReference>
<evidence type="ECO:0000256" key="7">
    <source>
        <dbReference type="ARBA" id="ARBA00023146"/>
    </source>
</evidence>
<dbReference type="EMBL" id="MFUQ01000003">
    <property type="protein sequence ID" value="OGI84089.1"/>
    <property type="molecule type" value="Genomic_DNA"/>
</dbReference>
<dbReference type="InterPro" id="IPR045864">
    <property type="entry name" value="aa-tRNA-synth_II/BPL/LPL"/>
</dbReference>
<keyword evidence="7 11" id="KW-0030">Aminoacyl-tRNA synthetase</keyword>
<protein>
    <recommendedName>
        <fullName evidence="2">Proline--tRNA ligase</fullName>
        <ecNumber evidence="1">6.1.1.15</ecNumber>
    </recommendedName>
    <alternativeName>
        <fullName evidence="8">Prolyl-tRNA synthetase</fullName>
    </alternativeName>
</protein>
<dbReference type="AlphaFoldDB" id="A0A1F6WQC6"/>
<dbReference type="Proteomes" id="UP000179448">
    <property type="component" value="Unassembled WGS sequence"/>
</dbReference>
<dbReference type="InterPro" id="IPR044140">
    <property type="entry name" value="ProRS_anticodon_short"/>
</dbReference>
<dbReference type="PANTHER" id="PTHR42753">
    <property type="entry name" value="MITOCHONDRIAL RIBOSOME PROTEIN L39/PROLYL-TRNA LIGASE FAMILY MEMBER"/>
    <property type="match status" value="1"/>
</dbReference>
<evidence type="ECO:0000256" key="1">
    <source>
        <dbReference type="ARBA" id="ARBA00012831"/>
    </source>
</evidence>
<gene>
    <name evidence="11" type="ORF">A2997_01145</name>
</gene>